<dbReference type="Proteomes" id="UP000594430">
    <property type="component" value="Plasmid pVIM-24-ZDHY414"/>
</dbReference>
<sequence>MSRGFNLAVVQHLIEINHPDLMVGQMTPRLVRAAGDAISDVLLDDGFQLQTSFMDGQDVVHCYLNPRTGEILDDIGFSVGLVNHGNGGPSLSVLLRTEAPLEVPPAGFSDPLRCARSWYLPMYNSATVKELRSVAGAAHLAPCFEWRAAA</sequence>
<reference evidence="1 2" key="1">
    <citation type="submission" date="2020-11" db="EMBL/GenBank/DDBJ databases">
        <title>Pseudomonas fulva producing VIM-24.</title>
        <authorList>
            <person name="Liu S."/>
        </authorList>
    </citation>
    <scope>NUCLEOTIDE SEQUENCE [LARGE SCALE GENOMIC DNA]</scope>
    <source>
        <strain evidence="1 2">ZDHY414</strain>
        <plasmid evidence="1 2">pVIM-24-ZDHY414</plasmid>
    </source>
</reference>
<evidence type="ECO:0000313" key="2">
    <source>
        <dbReference type="Proteomes" id="UP000594430"/>
    </source>
</evidence>
<dbReference type="AlphaFoldDB" id="A0A7S9LD61"/>
<evidence type="ECO:0000313" key="1">
    <source>
        <dbReference type="EMBL" id="QPH51796.1"/>
    </source>
</evidence>
<dbReference type="EMBL" id="CP064948">
    <property type="protein sequence ID" value="QPH51796.1"/>
    <property type="molecule type" value="Genomic_DNA"/>
</dbReference>
<dbReference type="RefSeq" id="WP_143515260.1">
    <property type="nucleotide sequence ID" value="NZ_CP064945.1"/>
</dbReference>
<name>A0A7S9LD61_9PSED</name>
<proteinExistence type="predicted"/>
<protein>
    <submittedName>
        <fullName evidence="1">Uncharacterized protein</fullName>
    </submittedName>
</protein>
<geneLocation type="plasmid" evidence="1 2">
    <name>pVIM-24-ZDHY414</name>
</geneLocation>
<organism evidence="1 2">
    <name type="scientific">Pseudomonas fulva</name>
    <dbReference type="NCBI Taxonomy" id="47880"/>
    <lineage>
        <taxon>Bacteria</taxon>
        <taxon>Pseudomonadati</taxon>
        <taxon>Pseudomonadota</taxon>
        <taxon>Gammaproteobacteria</taxon>
        <taxon>Pseudomonadales</taxon>
        <taxon>Pseudomonadaceae</taxon>
        <taxon>Pseudomonas</taxon>
    </lineage>
</organism>
<accession>A0A7S9LD61</accession>
<gene>
    <name evidence="1" type="ORF">IZU98_26410</name>
</gene>
<keyword evidence="1" id="KW-0614">Plasmid</keyword>